<evidence type="ECO:0008006" key="4">
    <source>
        <dbReference type="Google" id="ProtNLM"/>
    </source>
</evidence>
<feature type="compositionally biased region" description="Low complexity" evidence="1">
    <location>
        <begin position="57"/>
        <end position="67"/>
    </location>
</feature>
<dbReference type="InterPro" id="IPR038883">
    <property type="entry name" value="AN11006-like"/>
</dbReference>
<evidence type="ECO:0000256" key="1">
    <source>
        <dbReference type="SAM" id="MobiDB-lite"/>
    </source>
</evidence>
<dbReference type="HOGENOM" id="CLU_765008_0_0_1"/>
<name>A0A074Z932_AURSE</name>
<feature type="region of interest" description="Disordered" evidence="1">
    <location>
        <begin position="335"/>
        <end position="362"/>
    </location>
</feature>
<protein>
    <recommendedName>
        <fullName evidence="4">F-box domain-containing protein</fullName>
    </recommendedName>
</protein>
<gene>
    <name evidence="2" type="ORF">AUEXF2481DRAFT_29425</name>
</gene>
<dbReference type="Proteomes" id="UP000030641">
    <property type="component" value="Unassembled WGS sequence"/>
</dbReference>
<dbReference type="OrthoDB" id="5272396at2759"/>
<dbReference type="PANTHER" id="PTHR42085:SF8">
    <property type="entry name" value="F-BOX DOMAIN-CONTAINING PROTEIN"/>
    <property type="match status" value="1"/>
</dbReference>
<accession>A0A074Z932</accession>
<dbReference type="AlphaFoldDB" id="A0A074Z932"/>
<feature type="compositionally biased region" description="Basic and acidic residues" evidence="1">
    <location>
        <begin position="339"/>
        <end position="352"/>
    </location>
</feature>
<dbReference type="GeneID" id="25363963"/>
<dbReference type="EMBL" id="KL584759">
    <property type="protein sequence ID" value="KEQ95341.1"/>
    <property type="molecule type" value="Genomic_DNA"/>
</dbReference>
<feature type="compositionally biased region" description="Basic and acidic residues" evidence="1">
    <location>
        <begin position="1"/>
        <end position="15"/>
    </location>
</feature>
<organism evidence="2 3">
    <name type="scientific">Aureobasidium subglaciale (strain EXF-2481)</name>
    <name type="common">Aureobasidium pullulans var. subglaciale</name>
    <dbReference type="NCBI Taxonomy" id="1043005"/>
    <lineage>
        <taxon>Eukaryota</taxon>
        <taxon>Fungi</taxon>
        <taxon>Dikarya</taxon>
        <taxon>Ascomycota</taxon>
        <taxon>Pezizomycotina</taxon>
        <taxon>Dothideomycetes</taxon>
        <taxon>Dothideomycetidae</taxon>
        <taxon>Dothideales</taxon>
        <taxon>Saccotheciaceae</taxon>
        <taxon>Aureobasidium</taxon>
    </lineage>
</organism>
<evidence type="ECO:0000313" key="3">
    <source>
        <dbReference type="Proteomes" id="UP000030641"/>
    </source>
</evidence>
<proteinExistence type="predicted"/>
<dbReference type="PANTHER" id="PTHR42085">
    <property type="entry name" value="F-BOX DOMAIN-CONTAINING PROTEIN"/>
    <property type="match status" value="1"/>
</dbReference>
<feature type="compositionally biased region" description="Polar residues" evidence="1">
    <location>
        <begin position="33"/>
        <end position="47"/>
    </location>
</feature>
<evidence type="ECO:0000313" key="2">
    <source>
        <dbReference type="EMBL" id="KEQ95341.1"/>
    </source>
</evidence>
<sequence>MATEQKSDSVLDGRKQQNKMRPSSELGSPMPTRGSSQIIKILQSSPVPDTPLPDSGSPLWDSMSLPSSPSPKRKPEPSANLDRWSSRGFSEDVGLPPRQIEKPFRFLDLPPELRNMIYGYAFSKCTPRCDDWECSCCWRPPPSGCSCESSPNQFSLPPIVFVNKHIRLESLSLYYSTNDFRWFWDPLKMYCEYGYSHAARSVQVFEVVLNFLSTNAIQLRSCTICSPQHHHGPTRNMESIIDSVRFLAPLWKNVTQIGKAHPMIREFKFADKSTLAYRIFAFAGSLETSELESEKLLDARLRVFLKGDEDAANLVASIEYSEYETKWYEQRGRRRKKSFQREENRSKGEERWTGVLRSRIAK</sequence>
<dbReference type="InParanoid" id="A0A074Z932"/>
<keyword evidence="3" id="KW-1185">Reference proteome</keyword>
<feature type="region of interest" description="Disordered" evidence="1">
    <location>
        <begin position="1"/>
        <end position="95"/>
    </location>
</feature>
<reference evidence="2 3" key="1">
    <citation type="journal article" date="2014" name="BMC Genomics">
        <title>Genome sequencing of four Aureobasidium pullulans varieties: biotechnological potential, stress tolerance, and description of new species.</title>
        <authorList>
            <person name="Gostin Ar C."/>
            <person name="Ohm R.A."/>
            <person name="Kogej T."/>
            <person name="Sonjak S."/>
            <person name="Turk M."/>
            <person name="Zajc J."/>
            <person name="Zalar P."/>
            <person name="Grube M."/>
            <person name="Sun H."/>
            <person name="Han J."/>
            <person name="Sharma A."/>
            <person name="Chiniquy J."/>
            <person name="Ngan C.Y."/>
            <person name="Lipzen A."/>
            <person name="Barry K."/>
            <person name="Grigoriev I.V."/>
            <person name="Gunde-Cimerman N."/>
        </authorList>
    </citation>
    <scope>NUCLEOTIDE SEQUENCE [LARGE SCALE GENOMIC DNA]</scope>
    <source>
        <strain evidence="2 3">EXF-2481</strain>
    </source>
</reference>
<dbReference type="RefSeq" id="XP_013343789.1">
    <property type="nucleotide sequence ID" value="XM_013488335.1"/>
</dbReference>